<proteinExistence type="predicted"/>
<name>A0A915CML8_9BILA</name>
<dbReference type="Proteomes" id="UP000887574">
    <property type="component" value="Unplaced"/>
</dbReference>
<organism evidence="1 2">
    <name type="scientific">Ditylenchus dipsaci</name>
    <dbReference type="NCBI Taxonomy" id="166011"/>
    <lineage>
        <taxon>Eukaryota</taxon>
        <taxon>Metazoa</taxon>
        <taxon>Ecdysozoa</taxon>
        <taxon>Nematoda</taxon>
        <taxon>Chromadorea</taxon>
        <taxon>Rhabditida</taxon>
        <taxon>Tylenchina</taxon>
        <taxon>Tylenchomorpha</taxon>
        <taxon>Sphaerularioidea</taxon>
        <taxon>Anguinidae</taxon>
        <taxon>Anguininae</taxon>
        <taxon>Ditylenchus</taxon>
    </lineage>
</organism>
<protein>
    <submittedName>
        <fullName evidence="2">MULE transposase domain-containing protein</fullName>
    </submittedName>
</protein>
<reference evidence="2" key="1">
    <citation type="submission" date="2022-11" db="UniProtKB">
        <authorList>
            <consortium name="WormBaseParasite"/>
        </authorList>
    </citation>
    <scope>IDENTIFICATION</scope>
</reference>
<accession>A0A915CML8</accession>
<sequence length="242" mass="28234">MDKSAESYIKMMQMLKEVWPLFNPTTISMDFEQGAIQSALQLFPNAMIAGCLFHLVKNFKKKINRAGLTARYHDPEFSIRARMIMSLAFVPPDNIWRDFEVLRAHLLQYDQALAPVLNWFRRNYVGTAMNPPGFPVNWWSCYERTLTGEDRTNNYAEAAHRRLQDALGVDHPTVGRLLQDLKRIQRNHDTHYEQYLAGQDAPKKRRIYLDADRRILAKVHLYEGANLIEYLRGLAHNIVMDQ</sequence>
<evidence type="ECO:0000313" key="2">
    <source>
        <dbReference type="WBParaSite" id="jg10589"/>
    </source>
</evidence>
<dbReference type="WBParaSite" id="jg10589">
    <property type="protein sequence ID" value="jg10589"/>
    <property type="gene ID" value="jg10589"/>
</dbReference>
<keyword evidence="1" id="KW-1185">Reference proteome</keyword>
<dbReference type="AlphaFoldDB" id="A0A915CML8"/>
<evidence type="ECO:0000313" key="1">
    <source>
        <dbReference type="Proteomes" id="UP000887574"/>
    </source>
</evidence>